<evidence type="ECO:0000313" key="3">
    <source>
        <dbReference type="Proteomes" id="UP000013548"/>
    </source>
</evidence>
<sequence>MLAEASSSRAGLGYEVIVSRLDDEANIAPWLRAAHRYGAKVKWAEVDIETGELPTWQWESLISKSTRLVAVNSASGTLGGVTDLRAMTKLVHDVGALVVVDHSAAAPYRLLDIRETDADVVTVNAHAWGGPPIGAMVFRDPSVMNSFGSVSTNPYATGPARLEIGVHQFGLLAGVVASIEYLAALDESARGSRRERLAVSMQSADAYLNRVFDYLMVSLRSLPLVMLIGRPEAQIPVVSFAVHKVPADRVVQRLADNGILAIANTGSRVLDVLGVNDVGGAVTVGLAHYSTMAEVDQLVRELASLGDPAARFAYTVSRIFPNVLPDNISSCACAACWMGSRVPMTGRTRFAAIIGQTEAATAWAMAALPCGPLTGRARSVVPMTRARLVSSLPRLSSAFTPPCMPMTISWPSVASASILRSR</sequence>
<dbReference type="InterPro" id="IPR015424">
    <property type="entry name" value="PyrdxlP-dep_Trfase"/>
</dbReference>
<dbReference type="EMBL" id="CP005386">
    <property type="protein sequence ID" value="AGL29264.1"/>
    <property type="molecule type" value="Genomic_DNA"/>
</dbReference>
<dbReference type="Gene3D" id="3.90.1150.10">
    <property type="entry name" value="Aspartate Aminotransferase, domain 1"/>
    <property type="match status" value="1"/>
</dbReference>
<dbReference type="HOGENOM" id="CLU_650241_0_0_11"/>
<dbReference type="KEGG" id="mtuc:J113_26380"/>
<accession>R4MBZ7</accession>
<name>R4MBZ7_MYCTX</name>
<dbReference type="Gene3D" id="3.40.640.10">
    <property type="entry name" value="Type I PLP-dependent aspartate aminotransferase-like (Major domain)"/>
    <property type="match status" value="1"/>
</dbReference>
<dbReference type="NCBIfam" id="TIGR01976">
    <property type="entry name" value="am_tr_V_VC1184"/>
    <property type="match status" value="1"/>
</dbReference>
<keyword evidence="2" id="KW-0808">Transferase</keyword>
<dbReference type="AlphaFoldDB" id="R4MBZ7"/>
<dbReference type="InterPro" id="IPR015421">
    <property type="entry name" value="PyrdxlP-dep_Trfase_major"/>
</dbReference>
<protein>
    <submittedName>
        <fullName evidence="2">Aminotransferase</fullName>
    </submittedName>
</protein>
<dbReference type="InterPro" id="IPR000192">
    <property type="entry name" value="Aminotrans_V_dom"/>
</dbReference>
<dbReference type="Pfam" id="PF00266">
    <property type="entry name" value="Aminotran_5"/>
    <property type="match status" value="1"/>
</dbReference>
<dbReference type="Proteomes" id="UP000013548">
    <property type="component" value="Chromosome"/>
</dbReference>
<dbReference type="SUPFAM" id="SSF53383">
    <property type="entry name" value="PLP-dependent transferases"/>
    <property type="match status" value="1"/>
</dbReference>
<evidence type="ECO:0000259" key="1">
    <source>
        <dbReference type="Pfam" id="PF00266"/>
    </source>
</evidence>
<dbReference type="InterPro" id="IPR011340">
    <property type="entry name" value="Cys_dSase-rel"/>
</dbReference>
<dbReference type="BioCyc" id="MTUB1310114:G13A2-3854-MONOMER"/>
<keyword evidence="2" id="KW-0032">Aminotransferase</keyword>
<evidence type="ECO:0000313" key="2">
    <source>
        <dbReference type="EMBL" id="AGL29264.1"/>
    </source>
</evidence>
<dbReference type="PANTHER" id="PTHR43586:SF21">
    <property type="entry name" value="PYRIDOXAL PHOSPHATE (PLP)-DEPENDENT ASPARTATE AMINOTRANSFERASE SUPERFAMILY"/>
    <property type="match status" value="1"/>
</dbReference>
<dbReference type="PATRIC" id="fig|1310114.3.peg.5531"/>
<dbReference type="InterPro" id="IPR015422">
    <property type="entry name" value="PyrdxlP-dep_Trfase_small"/>
</dbReference>
<dbReference type="GO" id="GO:0008483">
    <property type="term" value="F:transaminase activity"/>
    <property type="evidence" value="ECO:0007669"/>
    <property type="project" value="UniProtKB-KW"/>
</dbReference>
<proteinExistence type="predicted"/>
<organism evidence="2 3">
    <name type="scientific">Mycobacterium tuberculosis CAS/NITR204</name>
    <dbReference type="NCBI Taxonomy" id="1310114"/>
    <lineage>
        <taxon>Bacteria</taxon>
        <taxon>Bacillati</taxon>
        <taxon>Actinomycetota</taxon>
        <taxon>Actinomycetes</taxon>
        <taxon>Mycobacteriales</taxon>
        <taxon>Mycobacteriaceae</taxon>
        <taxon>Mycobacterium</taxon>
        <taxon>Mycobacterium tuberculosis complex</taxon>
    </lineage>
</organism>
<feature type="domain" description="Aminotransferase class V" evidence="1">
    <location>
        <begin position="11"/>
        <end position="298"/>
    </location>
</feature>
<gene>
    <name evidence="2" type="ORF">J113_26380</name>
</gene>
<dbReference type="PANTHER" id="PTHR43586">
    <property type="entry name" value="CYSTEINE DESULFURASE"/>
    <property type="match status" value="1"/>
</dbReference>
<reference evidence="2 3" key="1">
    <citation type="journal article" date="2013" name="Genome Announc.">
        <title>Whole-Genome Sequences of Four Clinical Isolates of Mycobacterium tuberculosis from Tamil Nadu, South India.</title>
        <authorList>
            <person name="Narayanan S."/>
            <person name="Deshpande U."/>
        </authorList>
    </citation>
    <scope>NUCLEOTIDE SEQUENCE [LARGE SCALE GENOMIC DNA]</scope>
    <source>
        <strain evidence="2 3">CAS/NITR204</strain>
    </source>
</reference>